<feature type="region of interest" description="Disordered" evidence="1">
    <location>
        <begin position="205"/>
        <end position="242"/>
    </location>
</feature>
<accession>A0A0W0DKJ2</accession>
<dbReference type="SUPFAM" id="SSF51045">
    <property type="entry name" value="WW domain"/>
    <property type="match status" value="1"/>
</dbReference>
<protein>
    <submittedName>
        <fullName evidence="3">WW domain-containing protein WWM1</fullName>
    </submittedName>
</protein>
<dbReference type="VEuPathDB" id="FungiDB:B1J91_F02013g"/>
<dbReference type="AlphaFoldDB" id="A0A0W0DKJ2"/>
<dbReference type="VEuPathDB" id="FungiDB:GWK60_F01771"/>
<evidence type="ECO:0000256" key="1">
    <source>
        <dbReference type="SAM" id="MobiDB-lite"/>
    </source>
</evidence>
<dbReference type="EMBL" id="LLZZ01000022">
    <property type="protein sequence ID" value="KTB12341.1"/>
    <property type="molecule type" value="Genomic_DNA"/>
</dbReference>
<dbReference type="InterPro" id="IPR036020">
    <property type="entry name" value="WW_dom_sf"/>
</dbReference>
<dbReference type="CDD" id="cd00201">
    <property type="entry name" value="WW"/>
    <property type="match status" value="1"/>
</dbReference>
<organism evidence="3 4">
    <name type="scientific">Candida glabrata</name>
    <name type="common">Yeast</name>
    <name type="synonym">Torulopsis glabrata</name>
    <dbReference type="NCBI Taxonomy" id="5478"/>
    <lineage>
        <taxon>Eukaryota</taxon>
        <taxon>Fungi</taxon>
        <taxon>Dikarya</taxon>
        <taxon>Ascomycota</taxon>
        <taxon>Saccharomycotina</taxon>
        <taxon>Saccharomycetes</taxon>
        <taxon>Saccharomycetales</taxon>
        <taxon>Saccharomycetaceae</taxon>
        <taxon>Nakaseomyces</taxon>
    </lineage>
</organism>
<comment type="caution">
    <text evidence="3">The sequence shown here is derived from an EMBL/GenBank/DDBJ whole genome shotgun (WGS) entry which is preliminary data.</text>
</comment>
<reference evidence="3 4" key="1">
    <citation type="submission" date="2015-10" db="EMBL/GenBank/DDBJ databases">
        <title>Draft genomes sequences of Candida glabrata isolates 1A, 1B, 2A, 2B, 3A and 3B.</title>
        <authorList>
            <person name="Haavelsrud O.E."/>
            <person name="Gaustad P."/>
        </authorList>
    </citation>
    <scope>NUCLEOTIDE SEQUENCE [LARGE SCALE GENOMIC DNA]</scope>
    <source>
        <strain evidence="3">910700640</strain>
    </source>
</reference>
<feature type="compositionally biased region" description="Low complexity" evidence="1">
    <location>
        <begin position="71"/>
        <end position="80"/>
    </location>
</feature>
<dbReference type="Proteomes" id="UP000054886">
    <property type="component" value="Unassembled WGS sequence"/>
</dbReference>
<dbReference type="InterPro" id="IPR001202">
    <property type="entry name" value="WW_dom"/>
</dbReference>
<dbReference type="VEuPathDB" id="FungiDB:CAGL0F02013g"/>
<dbReference type="VEuPathDB" id="FungiDB:GVI51_F01771"/>
<evidence type="ECO:0000313" key="4">
    <source>
        <dbReference type="Proteomes" id="UP000054886"/>
    </source>
</evidence>
<gene>
    <name evidence="3" type="ORF">AO440_001186</name>
</gene>
<feature type="compositionally biased region" description="Low complexity" evidence="1">
    <location>
        <begin position="100"/>
        <end position="113"/>
    </location>
</feature>
<evidence type="ECO:0000259" key="2">
    <source>
        <dbReference type="PROSITE" id="PS50020"/>
    </source>
</evidence>
<sequence>MPQSKDDPPNVPSGWKAVFDDEYQTWFYVYLATKRSQWEEPEGTTWNKISKPPMPPPSYKSKEEYSRGSVSPPHSARRAQPAPPPQTTYRSQPPAPVSPQPYYSPQVPQQQPMPMYPPQQPMPMPIYAPQQPVYGGAPMPQPVYQQAPVAQQKSSSGVGKKAFFGSLAGAGVGVLGAEAISHAFDHHHDQDTTVVENNYYDNGPGGYDNGYGGGGGYDNGYDQGYNDGFDDGNYDGGDGGDW</sequence>
<feature type="region of interest" description="Disordered" evidence="1">
    <location>
        <begin position="38"/>
        <end position="120"/>
    </location>
</feature>
<dbReference type="GO" id="GO:0005634">
    <property type="term" value="C:nucleus"/>
    <property type="evidence" value="ECO:0007669"/>
    <property type="project" value="EnsemblFungi"/>
</dbReference>
<dbReference type="Pfam" id="PF00397">
    <property type="entry name" value="WW"/>
    <property type="match status" value="1"/>
</dbReference>
<proteinExistence type="predicted"/>
<feature type="domain" description="WW" evidence="2">
    <location>
        <begin position="9"/>
        <end position="43"/>
    </location>
</feature>
<dbReference type="PROSITE" id="PS50020">
    <property type="entry name" value="WW_DOMAIN_2"/>
    <property type="match status" value="1"/>
</dbReference>
<dbReference type="Gene3D" id="2.20.70.10">
    <property type="match status" value="1"/>
</dbReference>
<dbReference type="PROSITE" id="PS01159">
    <property type="entry name" value="WW_DOMAIN_1"/>
    <property type="match status" value="1"/>
</dbReference>
<name>A0A0W0DKJ2_CANGB</name>
<evidence type="ECO:0000313" key="3">
    <source>
        <dbReference type="EMBL" id="KTB12341.1"/>
    </source>
</evidence>
<dbReference type="SMART" id="SM00456">
    <property type="entry name" value="WW"/>
    <property type="match status" value="1"/>
</dbReference>
<feature type="compositionally biased region" description="Acidic residues" evidence="1">
    <location>
        <begin position="228"/>
        <end position="242"/>
    </location>
</feature>
<feature type="compositionally biased region" description="Gly residues" evidence="1">
    <location>
        <begin position="205"/>
        <end position="218"/>
    </location>
</feature>